<gene>
    <name evidence="2" type="ORF">DFH94DRAFT_416476</name>
</gene>
<organism evidence="2 3">
    <name type="scientific">Russula ochroleuca</name>
    <dbReference type="NCBI Taxonomy" id="152965"/>
    <lineage>
        <taxon>Eukaryota</taxon>
        <taxon>Fungi</taxon>
        <taxon>Dikarya</taxon>
        <taxon>Basidiomycota</taxon>
        <taxon>Agaricomycotina</taxon>
        <taxon>Agaricomycetes</taxon>
        <taxon>Russulales</taxon>
        <taxon>Russulaceae</taxon>
        <taxon>Russula</taxon>
    </lineage>
</organism>
<feature type="compositionally biased region" description="Basic and acidic residues" evidence="1">
    <location>
        <begin position="781"/>
        <end position="791"/>
    </location>
</feature>
<sequence length="819" mass="87839">MPITPTPSSSRPWWSRSSVLSKSSADKQLPYSQGTKLSASKKFSTIATAIGLKSKKTATTAQEPASPILPLHTGDIETPPRPPKPVVKPVSVAVGWSDPRALQAEDFLYPQSVFSTDLDPFATAAKYPEGPPNVSDSLRFSTFSEVSVLDPHVRQDAPHTHNRMSFASSSSLSHHRSDLTSDSSPISSPLLSPVMSGRHLSRLTVESERLRELFPSSLVSPQSLRGGWDDRSRISPSPSSATLTNANGKGTTVSRPRTRSRGVVDTGRSGTDSPLSDQKVASTSSINATGPLVAIRQPSSSKLQPLQPPTAPPASELPPAPGDLQQRDFSLLPAFVEPPPQSATSSSSSLSFASSVSSKLDTLEAEGHRRDMRRLKDAKKSGKSRPTSPSKDATRDVHDLTSKISRSSREFSPTRTLKKAISIQNLPKRSPGNGKPPSQSPVEDTKSMKKQRSFHHTRIPMPPFPASLMQTGSSNASGVPEEPKASVQLPQKSPLSSPVLSPTNVRKRLFSGTGLRCSVSSQTPDPDDDSPSIFSLPSVASILPSPHTTVPISGSSKRQLSSFWDDEIPINPDAGNESRDIGPRHILSAADILKFENMVLDSENRNGFVRSRENSITSPATPNHLVRTAHDLAAPVKSVSPPSAGRQFYSLGTGSSRSLALGRQRTRGSSLQGKNVKNSRPQIGVTSLGQAVRSLSSQSLSALHGLPHPRQRTRPSTSSGAGSPTTEDAPLFTPGDRTSIIALMPLSPPPARRSITRRALDPPSATPTFRPMVSRRPSFLDMRDDLDRELPPPDDSFLDMGKASLDTVRSSMEEDLALS</sequence>
<dbReference type="EMBL" id="WHVB01000006">
    <property type="protein sequence ID" value="KAF8481979.1"/>
    <property type="molecule type" value="Genomic_DNA"/>
</dbReference>
<feature type="compositionally biased region" description="Polar residues" evidence="1">
    <location>
        <begin position="468"/>
        <end position="477"/>
    </location>
</feature>
<reference evidence="2" key="2">
    <citation type="journal article" date="2020" name="Nat. Commun.">
        <title>Large-scale genome sequencing of mycorrhizal fungi provides insights into the early evolution of symbiotic traits.</title>
        <authorList>
            <person name="Miyauchi S."/>
            <person name="Kiss E."/>
            <person name="Kuo A."/>
            <person name="Drula E."/>
            <person name="Kohler A."/>
            <person name="Sanchez-Garcia M."/>
            <person name="Morin E."/>
            <person name="Andreopoulos B."/>
            <person name="Barry K.W."/>
            <person name="Bonito G."/>
            <person name="Buee M."/>
            <person name="Carver A."/>
            <person name="Chen C."/>
            <person name="Cichocki N."/>
            <person name="Clum A."/>
            <person name="Culley D."/>
            <person name="Crous P.W."/>
            <person name="Fauchery L."/>
            <person name="Girlanda M."/>
            <person name="Hayes R.D."/>
            <person name="Keri Z."/>
            <person name="LaButti K."/>
            <person name="Lipzen A."/>
            <person name="Lombard V."/>
            <person name="Magnuson J."/>
            <person name="Maillard F."/>
            <person name="Murat C."/>
            <person name="Nolan M."/>
            <person name="Ohm R.A."/>
            <person name="Pangilinan J."/>
            <person name="Pereira M.F."/>
            <person name="Perotto S."/>
            <person name="Peter M."/>
            <person name="Pfister S."/>
            <person name="Riley R."/>
            <person name="Sitrit Y."/>
            <person name="Stielow J.B."/>
            <person name="Szollosi G."/>
            <person name="Zifcakova L."/>
            <person name="Stursova M."/>
            <person name="Spatafora J.W."/>
            <person name="Tedersoo L."/>
            <person name="Vaario L.M."/>
            <person name="Yamada A."/>
            <person name="Yan M."/>
            <person name="Wang P."/>
            <person name="Xu J."/>
            <person name="Bruns T."/>
            <person name="Baldrian P."/>
            <person name="Vilgalys R."/>
            <person name="Dunand C."/>
            <person name="Henrissat B."/>
            <person name="Grigoriev I.V."/>
            <person name="Hibbett D."/>
            <person name="Nagy L.G."/>
            <person name="Martin F.M."/>
        </authorList>
    </citation>
    <scope>NUCLEOTIDE SEQUENCE</scope>
    <source>
        <strain evidence="2">Prilba</strain>
    </source>
</reference>
<feature type="compositionally biased region" description="Polar residues" evidence="1">
    <location>
        <begin position="268"/>
        <end position="288"/>
    </location>
</feature>
<feature type="compositionally biased region" description="Polar residues" evidence="1">
    <location>
        <begin position="402"/>
        <end position="415"/>
    </location>
</feature>
<feature type="compositionally biased region" description="Low complexity" evidence="1">
    <location>
        <begin position="180"/>
        <end position="193"/>
    </location>
</feature>
<feature type="region of interest" description="Disordered" evidence="1">
    <location>
        <begin position="636"/>
        <end position="683"/>
    </location>
</feature>
<reference evidence="2" key="1">
    <citation type="submission" date="2019-10" db="EMBL/GenBank/DDBJ databases">
        <authorList>
            <consortium name="DOE Joint Genome Institute"/>
            <person name="Kuo A."/>
            <person name="Miyauchi S."/>
            <person name="Kiss E."/>
            <person name="Drula E."/>
            <person name="Kohler A."/>
            <person name="Sanchez-Garcia M."/>
            <person name="Andreopoulos B."/>
            <person name="Barry K.W."/>
            <person name="Bonito G."/>
            <person name="Buee M."/>
            <person name="Carver A."/>
            <person name="Chen C."/>
            <person name="Cichocki N."/>
            <person name="Clum A."/>
            <person name="Culley D."/>
            <person name="Crous P.W."/>
            <person name="Fauchery L."/>
            <person name="Girlanda M."/>
            <person name="Hayes R."/>
            <person name="Keri Z."/>
            <person name="LaButti K."/>
            <person name="Lipzen A."/>
            <person name="Lombard V."/>
            <person name="Magnuson J."/>
            <person name="Maillard F."/>
            <person name="Morin E."/>
            <person name="Murat C."/>
            <person name="Nolan M."/>
            <person name="Ohm R."/>
            <person name="Pangilinan J."/>
            <person name="Pereira M."/>
            <person name="Perotto S."/>
            <person name="Peter M."/>
            <person name="Riley R."/>
            <person name="Sitrit Y."/>
            <person name="Stielow B."/>
            <person name="Szollosi G."/>
            <person name="Zifcakova L."/>
            <person name="Stursova M."/>
            <person name="Spatafora J.W."/>
            <person name="Tedersoo L."/>
            <person name="Vaario L.-M."/>
            <person name="Yamada A."/>
            <person name="Yan M."/>
            <person name="Wang P."/>
            <person name="Xu J."/>
            <person name="Bruns T."/>
            <person name="Baldrian P."/>
            <person name="Vilgalys R."/>
            <person name="Henrissat B."/>
            <person name="Grigoriev I.V."/>
            <person name="Hibbett D."/>
            <person name="Nagy L.G."/>
            <person name="Martin F.M."/>
        </authorList>
    </citation>
    <scope>NUCLEOTIDE SEQUENCE</scope>
    <source>
        <strain evidence="2">Prilba</strain>
    </source>
</reference>
<accession>A0A9P5MYR9</accession>
<feature type="region of interest" description="Disordered" evidence="1">
    <location>
        <begin position="154"/>
        <end position="193"/>
    </location>
</feature>
<feature type="compositionally biased region" description="Low complexity" evidence="1">
    <location>
        <begin position="714"/>
        <end position="726"/>
    </location>
</feature>
<evidence type="ECO:0000313" key="2">
    <source>
        <dbReference type="EMBL" id="KAF8481979.1"/>
    </source>
</evidence>
<feature type="compositionally biased region" description="Polar residues" evidence="1">
    <location>
        <begin position="667"/>
        <end position="683"/>
    </location>
</feature>
<protein>
    <submittedName>
        <fullName evidence="2">Uncharacterized protein</fullName>
    </submittedName>
</protein>
<feature type="compositionally biased region" description="Basic residues" evidence="1">
    <location>
        <begin position="448"/>
        <end position="458"/>
    </location>
</feature>
<feature type="compositionally biased region" description="Low complexity" evidence="1">
    <location>
        <begin position="342"/>
        <end position="358"/>
    </location>
</feature>
<evidence type="ECO:0000313" key="3">
    <source>
        <dbReference type="Proteomes" id="UP000759537"/>
    </source>
</evidence>
<keyword evidence="3" id="KW-1185">Reference proteome</keyword>
<feature type="compositionally biased region" description="Polar residues" evidence="1">
    <location>
        <begin position="488"/>
        <end position="504"/>
    </location>
</feature>
<feature type="region of interest" description="Disordered" evidence="1">
    <location>
        <begin position="54"/>
        <end position="84"/>
    </location>
</feature>
<feature type="region of interest" description="Disordered" evidence="1">
    <location>
        <begin position="219"/>
        <end position="504"/>
    </location>
</feature>
<feature type="compositionally biased region" description="Polar residues" evidence="1">
    <location>
        <begin position="241"/>
        <end position="255"/>
    </location>
</feature>
<name>A0A9P5MYR9_9AGAM</name>
<feature type="region of interest" description="Disordered" evidence="1">
    <location>
        <begin position="703"/>
        <end position="734"/>
    </location>
</feature>
<feature type="compositionally biased region" description="Basic and acidic residues" evidence="1">
    <location>
        <begin position="361"/>
        <end position="380"/>
    </location>
</feature>
<dbReference type="AlphaFoldDB" id="A0A9P5MYR9"/>
<dbReference type="OrthoDB" id="3195323at2759"/>
<feature type="region of interest" description="Disordered" evidence="1">
    <location>
        <begin position="746"/>
        <end position="801"/>
    </location>
</feature>
<evidence type="ECO:0000256" key="1">
    <source>
        <dbReference type="SAM" id="MobiDB-lite"/>
    </source>
</evidence>
<feature type="compositionally biased region" description="Basic and acidic residues" evidence="1">
    <location>
        <begin position="392"/>
        <end position="401"/>
    </location>
</feature>
<proteinExistence type="predicted"/>
<dbReference type="Proteomes" id="UP000759537">
    <property type="component" value="Unassembled WGS sequence"/>
</dbReference>
<feature type="compositionally biased region" description="Pro residues" evidence="1">
    <location>
        <begin position="306"/>
        <end position="321"/>
    </location>
</feature>
<comment type="caution">
    <text evidence="2">The sequence shown here is derived from an EMBL/GenBank/DDBJ whole genome shotgun (WGS) entry which is preliminary data.</text>
</comment>